<evidence type="ECO:0000313" key="1">
    <source>
        <dbReference type="EMBL" id="MDD1011148.1"/>
    </source>
</evidence>
<comment type="caution">
    <text evidence="1">The sequence shown here is derived from an EMBL/GenBank/DDBJ whole genome shotgun (WGS) entry which is preliminary data.</text>
</comment>
<proteinExistence type="predicted"/>
<dbReference type="EMBL" id="JAMDHA010000037">
    <property type="protein sequence ID" value="MDD1011148.1"/>
    <property type="molecule type" value="Genomic_DNA"/>
</dbReference>
<dbReference type="RefSeq" id="WP_050682292.1">
    <property type="nucleotide sequence ID" value="NZ_JAMDHA010000037.1"/>
</dbReference>
<accession>A0A9X4HFD1</accession>
<gene>
    <name evidence="1" type="ORF">M5G27_27120</name>
</gene>
<protein>
    <submittedName>
        <fullName evidence="1">Uncharacterized protein</fullName>
    </submittedName>
</protein>
<dbReference type="AlphaFoldDB" id="A0A9X4HFD1"/>
<keyword evidence="2" id="KW-1185">Reference proteome</keyword>
<organism evidence="1 2">
    <name type="scientific">Pseudomonas shahriarae</name>
    <dbReference type="NCBI Taxonomy" id="2745512"/>
    <lineage>
        <taxon>Bacteria</taxon>
        <taxon>Pseudomonadati</taxon>
        <taxon>Pseudomonadota</taxon>
        <taxon>Gammaproteobacteria</taxon>
        <taxon>Pseudomonadales</taxon>
        <taxon>Pseudomonadaceae</taxon>
        <taxon>Pseudomonas</taxon>
    </lineage>
</organism>
<evidence type="ECO:0000313" key="2">
    <source>
        <dbReference type="Proteomes" id="UP001148185"/>
    </source>
</evidence>
<reference evidence="1 2" key="1">
    <citation type="submission" date="2022-05" db="EMBL/GenBank/DDBJ databases">
        <title>Novel Pseudomonas spp. Isolated from a Rainbow Trout Aquaculture Facility.</title>
        <authorList>
            <person name="Testerman T."/>
            <person name="Graf J."/>
        </authorList>
    </citation>
    <scope>NUCLEOTIDE SEQUENCE [LARGE SCALE GENOMIC DNA]</scope>
    <source>
        <strain evidence="1 2">ID1042</strain>
    </source>
</reference>
<sequence>MTFKVVKLSTSTTDTPGLYQVKFNGDDRFFRTVDVHVSKDLGPNALDFVELYGAWCCLIWLELAGSNRTSRNLKLVVSRGAVKRLLLVTSSKEELYQYAYALRTQLLGLDNISVEKGEAWVLEEHPGICVRWDGEPPPQPFVDNPTFGRIYLTYHAVIEYLDETKGECKLDNVFSRLTRIVREADRVKVLTAKQEKDKVRRYGEQQKGVRNLGTASGWHITTRPTADGKGLIAMTVFQRVE</sequence>
<name>A0A9X4HFD1_9PSED</name>
<dbReference type="Proteomes" id="UP001148185">
    <property type="component" value="Unassembled WGS sequence"/>
</dbReference>